<dbReference type="PANTHER" id="PTHR30203:SF24">
    <property type="entry name" value="BLR4935 PROTEIN"/>
    <property type="match status" value="1"/>
</dbReference>
<dbReference type="Proteomes" id="UP000244064">
    <property type="component" value="Unassembled WGS sequence"/>
</dbReference>
<dbReference type="AlphaFoldDB" id="A0A2T5P538"/>
<dbReference type="OrthoDB" id="5607838at2"/>
<dbReference type="PANTHER" id="PTHR30203">
    <property type="entry name" value="OUTER MEMBRANE CATION EFFLUX PROTEIN"/>
    <property type="match status" value="1"/>
</dbReference>
<name>A0A2T5P538_9PSED</name>
<evidence type="ECO:0000256" key="2">
    <source>
        <dbReference type="SAM" id="Coils"/>
    </source>
</evidence>
<dbReference type="SUPFAM" id="SSF56954">
    <property type="entry name" value="Outer membrane efflux proteins (OEP)"/>
    <property type="match status" value="1"/>
</dbReference>
<comment type="caution">
    <text evidence="4">The sequence shown here is derived from an EMBL/GenBank/DDBJ whole genome shotgun (WGS) entry which is preliminary data.</text>
</comment>
<dbReference type="Gene3D" id="1.20.1600.10">
    <property type="entry name" value="Outer membrane efflux proteins (OEP)"/>
    <property type="match status" value="1"/>
</dbReference>
<dbReference type="EMBL" id="QASN01000021">
    <property type="protein sequence ID" value="PTU72834.1"/>
    <property type="molecule type" value="Genomic_DNA"/>
</dbReference>
<feature type="signal peptide" evidence="3">
    <location>
        <begin position="1"/>
        <end position="28"/>
    </location>
</feature>
<keyword evidence="2" id="KW-0175">Coiled coil</keyword>
<evidence type="ECO:0000313" key="4">
    <source>
        <dbReference type="EMBL" id="PTU72834.1"/>
    </source>
</evidence>
<feature type="coiled-coil region" evidence="2">
    <location>
        <begin position="190"/>
        <end position="217"/>
    </location>
</feature>
<evidence type="ECO:0000256" key="1">
    <source>
        <dbReference type="ARBA" id="ARBA00004442"/>
    </source>
</evidence>
<sequence>MLFLYLRAPRPCWLLLAVACWTPFPALALSFDAALQLAEHQAPILKARAEQVDAARHAVLPAGALPDPKLLLGLQNVPLEGDGRYRLNEEGMTMQMIGLMQEVPSRAKRQAQIALASAGLGRAEGEREAQRLLVRQAVAQAWLLAHGLERKSQLLDALSEENRLLATSVEAQLAGGRLPVTAAVSPRQERALLDERLDELALQRQQARAALRRWLGEAGGEPLRGEPPRWTVDPPAFRRRLAQHPQLALYQPLSEEAQAAVQAAVAERRPDWSWEVGYQRRGQAYGDMLSLQLSVDLPVFGATRQTPRIAASQARLSAVEAERQAFADELVQQLNDELAEYERAQRSLARTRQTLLPLAEEKLALSMAAYRAGNAELDSVLSARRERIEQQLREIDQATLLAMLEARLYLAYGEGSR</sequence>
<dbReference type="GO" id="GO:0015562">
    <property type="term" value="F:efflux transmembrane transporter activity"/>
    <property type="evidence" value="ECO:0007669"/>
    <property type="project" value="InterPro"/>
</dbReference>
<feature type="coiled-coil region" evidence="2">
    <location>
        <begin position="324"/>
        <end position="354"/>
    </location>
</feature>
<evidence type="ECO:0008006" key="6">
    <source>
        <dbReference type="Google" id="ProtNLM"/>
    </source>
</evidence>
<dbReference type="GO" id="GO:0016020">
    <property type="term" value="C:membrane"/>
    <property type="evidence" value="ECO:0007669"/>
    <property type="project" value="UniProtKB-SubCell"/>
</dbReference>
<dbReference type="InterPro" id="IPR010131">
    <property type="entry name" value="MdtP/NodT-like"/>
</dbReference>
<proteinExistence type="predicted"/>
<reference evidence="4 5" key="1">
    <citation type="submission" date="2018-04" db="EMBL/GenBank/DDBJ databases">
        <title>Pseudomonas sp. nov., isolated from mangrove soil.</title>
        <authorList>
            <person name="Chen C."/>
        </authorList>
    </citation>
    <scope>NUCLEOTIDE SEQUENCE [LARGE SCALE GENOMIC DNA]</scope>
    <source>
        <strain evidence="4 5">TC-11</strain>
    </source>
</reference>
<keyword evidence="3" id="KW-0732">Signal</keyword>
<evidence type="ECO:0000313" key="5">
    <source>
        <dbReference type="Proteomes" id="UP000244064"/>
    </source>
</evidence>
<organism evidence="4 5">
    <name type="scientific">Pseudomonas mangrovi</name>
    <dbReference type="NCBI Taxonomy" id="2161748"/>
    <lineage>
        <taxon>Bacteria</taxon>
        <taxon>Pseudomonadati</taxon>
        <taxon>Pseudomonadota</taxon>
        <taxon>Gammaproteobacteria</taxon>
        <taxon>Pseudomonadales</taxon>
        <taxon>Pseudomonadaceae</taxon>
        <taxon>Pseudomonas</taxon>
    </lineage>
</organism>
<feature type="chain" id="PRO_5015452361" description="TolC family protein" evidence="3">
    <location>
        <begin position="29"/>
        <end position="417"/>
    </location>
</feature>
<keyword evidence="5" id="KW-1185">Reference proteome</keyword>
<comment type="subcellular location">
    <subcellularLocation>
        <location evidence="1">Cell outer membrane</location>
    </subcellularLocation>
</comment>
<accession>A0A2T5P538</accession>
<evidence type="ECO:0000256" key="3">
    <source>
        <dbReference type="SAM" id="SignalP"/>
    </source>
</evidence>
<protein>
    <recommendedName>
        <fullName evidence="6">TolC family protein</fullName>
    </recommendedName>
</protein>
<dbReference type="RefSeq" id="WP_108108423.1">
    <property type="nucleotide sequence ID" value="NZ_QASN01000021.1"/>
</dbReference>
<gene>
    <name evidence="4" type="ORF">DBO85_16360</name>
</gene>